<dbReference type="OrthoDB" id="97756at2759"/>
<dbReference type="PANTHER" id="PTHR19303">
    <property type="entry name" value="TRANSPOSON"/>
    <property type="match status" value="1"/>
</dbReference>
<comment type="caution">
    <text evidence="2">The sequence shown here is derived from an EMBL/GenBank/DDBJ whole genome shotgun (WGS) entry which is preliminary data.</text>
</comment>
<organism evidence="2 3">
    <name type="scientific">Phytophthora cactorum</name>
    <dbReference type="NCBI Taxonomy" id="29920"/>
    <lineage>
        <taxon>Eukaryota</taxon>
        <taxon>Sar</taxon>
        <taxon>Stramenopiles</taxon>
        <taxon>Oomycota</taxon>
        <taxon>Peronosporomycetes</taxon>
        <taxon>Peronosporales</taxon>
        <taxon>Peronosporaceae</taxon>
        <taxon>Phytophthora</taxon>
    </lineage>
</organism>
<feature type="domain" description="DDE-1" evidence="1">
    <location>
        <begin position="15"/>
        <end position="179"/>
    </location>
</feature>
<gene>
    <name evidence="2" type="ORF">PC110_g10107</name>
</gene>
<proteinExistence type="predicted"/>
<evidence type="ECO:0000313" key="2">
    <source>
        <dbReference type="EMBL" id="RAW33564.1"/>
    </source>
</evidence>
<dbReference type="GO" id="GO:0005634">
    <property type="term" value="C:nucleus"/>
    <property type="evidence" value="ECO:0007669"/>
    <property type="project" value="TreeGrafter"/>
</dbReference>
<dbReference type="STRING" id="29920.A0A329S9M6"/>
<evidence type="ECO:0000259" key="1">
    <source>
        <dbReference type="Pfam" id="PF03184"/>
    </source>
</evidence>
<reference evidence="2 3" key="1">
    <citation type="submission" date="2018-01" db="EMBL/GenBank/DDBJ databases">
        <title>Draft genome of the strawberry crown rot pathogen Phytophthora cactorum.</title>
        <authorList>
            <person name="Armitage A.D."/>
            <person name="Lysoe E."/>
            <person name="Nellist C.F."/>
            <person name="Harrison R.J."/>
            <person name="Brurberg M.B."/>
        </authorList>
    </citation>
    <scope>NUCLEOTIDE SEQUENCE [LARGE SCALE GENOMIC DNA]</scope>
    <source>
        <strain evidence="2 3">10300</strain>
    </source>
</reference>
<sequence>MYCVCARCQEGQDIALTTNADDSDSLPALFIGRAVKPRCFGKKTGEEHRFLYRKTNKAWMNGKVYQEWLLNLDREMRAAERHILLLVDNVSSHTLGDLVLANVKVHKLPPNTTTFLQPLDAGIIASFKARFRSMQIGQAVERFDSGEDVNGRSVYWINQLQAMQWSKQLWTMTPASTVAHCGQKTGLVAPIRGVEEPNSTEDWCKEAGDEDVVYLMLKVASILQSGIASNALSQ</sequence>
<protein>
    <recommendedName>
        <fullName evidence="1">DDE-1 domain-containing protein</fullName>
    </recommendedName>
</protein>
<dbReference type="PANTHER" id="PTHR19303:SF73">
    <property type="entry name" value="PROTEIN PDC2"/>
    <property type="match status" value="1"/>
</dbReference>
<dbReference type="EMBL" id="MJFZ01000233">
    <property type="protein sequence ID" value="RAW33564.1"/>
    <property type="molecule type" value="Genomic_DNA"/>
</dbReference>
<name>A0A329S9M6_9STRA</name>
<dbReference type="GO" id="GO:0003677">
    <property type="term" value="F:DNA binding"/>
    <property type="evidence" value="ECO:0007669"/>
    <property type="project" value="TreeGrafter"/>
</dbReference>
<dbReference type="Pfam" id="PF03184">
    <property type="entry name" value="DDE_1"/>
    <property type="match status" value="1"/>
</dbReference>
<dbReference type="InterPro" id="IPR050863">
    <property type="entry name" value="CenT-Element_Derived"/>
</dbReference>
<dbReference type="VEuPathDB" id="FungiDB:PC110_g10107"/>
<dbReference type="AlphaFoldDB" id="A0A329S9M6"/>
<dbReference type="Proteomes" id="UP000251314">
    <property type="component" value="Unassembled WGS sequence"/>
</dbReference>
<keyword evidence="3" id="KW-1185">Reference proteome</keyword>
<dbReference type="InterPro" id="IPR004875">
    <property type="entry name" value="DDE_SF_endonuclease_dom"/>
</dbReference>
<accession>A0A329S9M6</accession>
<evidence type="ECO:0000313" key="3">
    <source>
        <dbReference type="Proteomes" id="UP000251314"/>
    </source>
</evidence>